<keyword evidence="8 18" id="KW-0963">Cytoplasm</keyword>
<evidence type="ECO:0000256" key="1">
    <source>
        <dbReference type="ARBA" id="ARBA00000915"/>
    </source>
</evidence>
<dbReference type="NCBIfam" id="TIGR00070">
    <property type="entry name" value="hisG"/>
    <property type="match status" value="1"/>
</dbReference>
<keyword evidence="12 18" id="KW-0479">Metal-binding</keyword>
<comment type="activity regulation">
    <text evidence="18">Feedback inhibited by histidine.</text>
</comment>
<sequence>MSAKLKIAVQKSGRLHDDSMKLLKECGIDVNNGVNRLKTEASNFPLELFFLRDDDIPQYVEDGVADIGIVGENVVFEKQKQVKVVEKLGFGKCRLSVAVPKSMEYNGVNDLQQLRIATSYPVIVANYLEQHHVKADIHEISGSVEIAPGIGLADAICDLVSSGSTLFMNGLKEVEVMLQSEAVLVAGSKLSDDQQQLLDKLLFRMRAVRKAKNNKYILLNAPNYNLEKIISLLPGMKSPTVLPLAEEGWSSVHSVLNENEFWDIIESLKAAGAQGILVVPIEKMII</sequence>
<evidence type="ECO:0000256" key="10">
    <source>
        <dbReference type="ARBA" id="ARBA00022676"/>
    </source>
</evidence>
<dbReference type="InterPro" id="IPR001348">
    <property type="entry name" value="ATP_PRibTrfase_HisG"/>
</dbReference>
<dbReference type="GO" id="GO:0000287">
    <property type="term" value="F:magnesium ion binding"/>
    <property type="evidence" value="ECO:0007669"/>
    <property type="project" value="UniProtKB-UniRule"/>
</dbReference>
<dbReference type="PROSITE" id="PS01316">
    <property type="entry name" value="ATP_P_PHORIBOSYLTR"/>
    <property type="match status" value="1"/>
</dbReference>
<evidence type="ECO:0000256" key="6">
    <source>
        <dbReference type="ARBA" id="ARBA00011946"/>
    </source>
</evidence>
<evidence type="ECO:0000256" key="11">
    <source>
        <dbReference type="ARBA" id="ARBA00022679"/>
    </source>
</evidence>
<keyword evidence="15 18" id="KW-0460">Magnesium</keyword>
<evidence type="ECO:0000256" key="5">
    <source>
        <dbReference type="ARBA" id="ARBA00007955"/>
    </source>
</evidence>
<dbReference type="InterPro" id="IPR013115">
    <property type="entry name" value="HisG_C"/>
</dbReference>
<evidence type="ECO:0000256" key="3">
    <source>
        <dbReference type="ARBA" id="ARBA00004496"/>
    </source>
</evidence>
<evidence type="ECO:0000256" key="8">
    <source>
        <dbReference type="ARBA" id="ARBA00022490"/>
    </source>
</evidence>
<comment type="pathway">
    <text evidence="4 18">Amino-acid biosynthesis; L-histidine biosynthesis; L-histidine from 5-phospho-alpha-D-ribose 1-diphosphate: step 1/9.</text>
</comment>
<evidence type="ECO:0000256" key="16">
    <source>
        <dbReference type="ARBA" id="ARBA00023102"/>
    </source>
</evidence>
<dbReference type="STRING" id="1335309.GA0116948_101445"/>
<dbReference type="EMBL" id="FMAR01000001">
    <property type="protein sequence ID" value="SCB83001.1"/>
    <property type="molecule type" value="Genomic_DNA"/>
</dbReference>
<dbReference type="Gene3D" id="3.40.190.10">
    <property type="entry name" value="Periplasmic binding protein-like II"/>
    <property type="match status" value="2"/>
</dbReference>
<gene>
    <name evidence="18" type="primary">hisG</name>
    <name evidence="21" type="ORF">GA0116948_101445</name>
</gene>
<dbReference type="InterPro" id="IPR020621">
    <property type="entry name" value="ATP-PRT_HisG_long"/>
</dbReference>
<keyword evidence="13 18" id="KW-0547">Nucleotide-binding</keyword>
<comment type="catalytic activity">
    <reaction evidence="1 18">
        <text>1-(5-phospho-beta-D-ribosyl)-ATP + diphosphate = 5-phospho-alpha-D-ribose 1-diphosphate + ATP</text>
        <dbReference type="Rhea" id="RHEA:18473"/>
        <dbReference type="ChEBI" id="CHEBI:30616"/>
        <dbReference type="ChEBI" id="CHEBI:33019"/>
        <dbReference type="ChEBI" id="CHEBI:58017"/>
        <dbReference type="ChEBI" id="CHEBI:73183"/>
        <dbReference type="EC" id="2.4.2.17"/>
    </reaction>
</comment>
<dbReference type="Gene3D" id="3.30.70.120">
    <property type="match status" value="1"/>
</dbReference>
<dbReference type="HAMAP" id="MF_00079">
    <property type="entry name" value="HisG_Long"/>
    <property type="match status" value="1"/>
</dbReference>
<dbReference type="Pfam" id="PF01634">
    <property type="entry name" value="HisG"/>
    <property type="match status" value="1"/>
</dbReference>
<feature type="domain" description="Histidine biosynthesis HisG C-terminal" evidence="20">
    <location>
        <begin position="211"/>
        <end position="283"/>
    </location>
</feature>
<dbReference type="SUPFAM" id="SSF53850">
    <property type="entry name" value="Periplasmic binding protein-like II"/>
    <property type="match status" value="1"/>
</dbReference>
<keyword evidence="14 18" id="KW-0067">ATP-binding</keyword>
<evidence type="ECO:0000256" key="9">
    <source>
        <dbReference type="ARBA" id="ARBA00022605"/>
    </source>
</evidence>
<evidence type="ECO:0000256" key="13">
    <source>
        <dbReference type="ARBA" id="ARBA00022741"/>
    </source>
</evidence>
<evidence type="ECO:0000256" key="14">
    <source>
        <dbReference type="ARBA" id="ARBA00022840"/>
    </source>
</evidence>
<dbReference type="GO" id="GO:0005524">
    <property type="term" value="F:ATP binding"/>
    <property type="evidence" value="ECO:0007669"/>
    <property type="project" value="UniProtKB-KW"/>
</dbReference>
<evidence type="ECO:0000256" key="18">
    <source>
        <dbReference type="HAMAP-Rule" id="MF_00079"/>
    </source>
</evidence>
<dbReference type="GO" id="GO:0000105">
    <property type="term" value="P:L-histidine biosynthetic process"/>
    <property type="evidence" value="ECO:0007669"/>
    <property type="project" value="UniProtKB-UniRule"/>
</dbReference>
<evidence type="ECO:0000313" key="21">
    <source>
        <dbReference type="EMBL" id="SCB83001.1"/>
    </source>
</evidence>
<accession>A0A1C3ZKX6</accession>
<dbReference type="SUPFAM" id="SSF54913">
    <property type="entry name" value="GlnB-like"/>
    <property type="match status" value="1"/>
</dbReference>
<keyword evidence="10 18" id="KW-0328">Glycosyltransferase</keyword>
<dbReference type="UniPathway" id="UPA00031">
    <property type="reaction ID" value="UER00006"/>
</dbReference>
<protein>
    <recommendedName>
        <fullName evidence="7 18">ATP phosphoribosyltransferase</fullName>
        <shortName evidence="18">ATP-PRT</shortName>
        <shortName evidence="18">ATP-PRTase</shortName>
        <ecNumber evidence="6 18">2.4.2.17</ecNumber>
    </recommendedName>
</protein>
<evidence type="ECO:0000256" key="4">
    <source>
        <dbReference type="ARBA" id="ARBA00004667"/>
    </source>
</evidence>
<comment type="function">
    <text evidence="17 18">Catalyzes the condensation of ATP and 5-phosphoribose 1-diphosphate to form N'-(5'-phosphoribosyl)-ATP (PR-ATP). Has a crucial role in the pathway because the rate of histidine biosynthesis seems to be controlled primarily by regulation of HisG enzymatic activity.</text>
</comment>
<dbReference type="PANTHER" id="PTHR21403">
    <property type="entry name" value="ATP PHOSPHORIBOSYLTRANSFERASE ATP-PRTASE"/>
    <property type="match status" value="1"/>
</dbReference>
<proteinExistence type="inferred from homology"/>
<dbReference type="InterPro" id="IPR013820">
    <property type="entry name" value="ATP_PRibTrfase_cat"/>
</dbReference>
<dbReference type="RefSeq" id="WP_089708554.1">
    <property type="nucleotide sequence ID" value="NZ_FMAR01000001.1"/>
</dbReference>
<comment type="similarity">
    <text evidence="5 18">Belongs to the ATP phosphoribosyltransferase family. Long subfamily.</text>
</comment>
<reference evidence="21 22" key="1">
    <citation type="submission" date="2016-08" db="EMBL/GenBank/DDBJ databases">
        <authorList>
            <person name="Seilhamer J.J."/>
        </authorList>
    </citation>
    <scope>NUCLEOTIDE SEQUENCE [LARGE SCALE GENOMIC DNA]</scope>
    <source>
        <strain evidence="21 22">A37T2</strain>
    </source>
</reference>
<dbReference type="FunFam" id="3.40.190.10:FF:000008">
    <property type="entry name" value="ATP phosphoribosyltransferase"/>
    <property type="match status" value="1"/>
</dbReference>
<keyword evidence="9 18" id="KW-0028">Amino-acid biosynthesis</keyword>
<dbReference type="EC" id="2.4.2.17" evidence="6 18"/>
<dbReference type="NCBIfam" id="TIGR03455">
    <property type="entry name" value="HisG_C-term"/>
    <property type="match status" value="1"/>
</dbReference>
<keyword evidence="16 18" id="KW-0368">Histidine biosynthesis</keyword>
<evidence type="ECO:0000256" key="7">
    <source>
        <dbReference type="ARBA" id="ARBA00020998"/>
    </source>
</evidence>
<feature type="domain" description="ATP phosphoribosyltransferase catalytic" evidence="19">
    <location>
        <begin position="52"/>
        <end position="206"/>
    </location>
</feature>
<dbReference type="InterPro" id="IPR011322">
    <property type="entry name" value="N-reg_PII-like_a/b"/>
</dbReference>
<dbReference type="PANTHER" id="PTHR21403:SF8">
    <property type="entry name" value="ATP PHOSPHORIBOSYLTRANSFERASE"/>
    <property type="match status" value="1"/>
</dbReference>
<evidence type="ECO:0000259" key="19">
    <source>
        <dbReference type="Pfam" id="PF01634"/>
    </source>
</evidence>
<dbReference type="GO" id="GO:0003879">
    <property type="term" value="F:ATP phosphoribosyltransferase activity"/>
    <property type="evidence" value="ECO:0007669"/>
    <property type="project" value="UniProtKB-UniRule"/>
</dbReference>
<comment type="subcellular location">
    <subcellularLocation>
        <location evidence="3 18">Cytoplasm</location>
    </subcellularLocation>
</comment>
<evidence type="ECO:0000259" key="20">
    <source>
        <dbReference type="Pfam" id="PF08029"/>
    </source>
</evidence>
<dbReference type="InterPro" id="IPR015867">
    <property type="entry name" value="N-reg_PII/ATP_PRibTrfase_C"/>
</dbReference>
<comment type="cofactor">
    <cofactor evidence="2 18">
        <name>Mg(2+)</name>
        <dbReference type="ChEBI" id="CHEBI:18420"/>
    </cofactor>
</comment>
<dbReference type="GO" id="GO:0005737">
    <property type="term" value="C:cytoplasm"/>
    <property type="evidence" value="ECO:0007669"/>
    <property type="project" value="UniProtKB-SubCell"/>
</dbReference>
<evidence type="ECO:0000256" key="17">
    <source>
        <dbReference type="ARBA" id="ARBA00024861"/>
    </source>
</evidence>
<dbReference type="FunFam" id="3.30.70.120:FF:000002">
    <property type="entry name" value="ATP phosphoribosyltransferase"/>
    <property type="match status" value="1"/>
</dbReference>
<dbReference type="OrthoDB" id="9801867at2"/>
<evidence type="ECO:0000256" key="12">
    <source>
        <dbReference type="ARBA" id="ARBA00022723"/>
    </source>
</evidence>
<organism evidence="21 22">
    <name type="scientific">Chitinophaga costaii</name>
    <dbReference type="NCBI Taxonomy" id="1335309"/>
    <lineage>
        <taxon>Bacteria</taxon>
        <taxon>Pseudomonadati</taxon>
        <taxon>Bacteroidota</taxon>
        <taxon>Chitinophagia</taxon>
        <taxon>Chitinophagales</taxon>
        <taxon>Chitinophagaceae</taxon>
        <taxon>Chitinophaga</taxon>
    </lineage>
</organism>
<dbReference type="Pfam" id="PF08029">
    <property type="entry name" value="HisG_C"/>
    <property type="match status" value="1"/>
</dbReference>
<evidence type="ECO:0000256" key="2">
    <source>
        <dbReference type="ARBA" id="ARBA00001946"/>
    </source>
</evidence>
<evidence type="ECO:0000313" key="22">
    <source>
        <dbReference type="Proteomes" id="UP000242818"/>
    </source>
</evidence>
<evidence type="ECO:0000256" key="15">
    <source>
        <dbReference type="ARBA" id="ARBA00022842"/>
    </source>
</evidence>
<name>A0A1C3ZKX6_9BACT</name>
<dbReference type="InterPro" id="IPR018198">
    <property type="entry name" value="ATP_PRibTrfase_CS"/>
</dbReference>
<keyword evidence="11 18" id="KW-0808">Transferase</keyword>
<dbReference type="AlphaFoldDB" id="A0A1C3ZKX6"/>
<dbReference type="Proteomes" id="UP000242818">
    <property type="component" value="Unassembled WGS sequence"/>
</dbReference>
<keyword evidence="22" id="KW-1185">Reference proteome</keyword>